<keyword evidence="12" id="KW-1185">Reference proteome</keyword>
<evidence type="ECO:0000313" key="12">
    <source>
        <dbReference type="Proteomes" id="UP000549457"/>
    </source>
</evidence>
<evidence type="ECO:0000256" key="7">
    <source>
        <dbReference type="ARBA" id="ARBA00022989"/>
    </source>
</evidence>
<evidence type="ECO:0000256" key="2">
    <source>
        <dbReference type="ARBA" id="ARBA00010072"/>
    </source>
</evidence>
<dbReference type="GO" id="GO:0043190">
    <property type="term" value="C:ATP-binding cassette (ABC) transporter complex"/>
    <property type="evidence" value="ECO:0007669"/>
    <property type="project" value="InterPro"/>
</dbReference>
<sequence length="229" mass="24118">MGDLLRYAPILLSGAFVTVALALASLALATVLGVLGAAGKLSASGIARAVALAYTTLVRGVPDIVMLLLVYFGGQRLVNVTLGAVGLPAVDLPPFLAGVLSIGFLYGAYLTETFRGAYLGVPRGQGDAGRALGLHRFAVLWAVMLPQVARLALPGYANVWQVLVKSTAVVSVIGLEDLVGRANDVGKTLREPFLFLIVVLVVYLAITWVSNLALEWLERRAARGTVHAR</sequence>
<feature type="transmembrane region" description="Helical" evidence="9">
    <location>
        <begin position="193"/>
        <end position="214"/>
    </location>
</feature>
<comment type="similarity">
    <text evidence="2">Belongs to the binding-protein-dependent transport system permease family. HisMQ subfamily.</text>
</comment>
<feature type="transmembrane region" description="Helical" evidence="9">
    <location>
        <begin position="132"/>
        <end position="153"/>
    </location>
</feature>
<accession>A0A840SUQ5</accession>
<dbReference type="Pfam" id="PF00528">
    <property type="entry name" value="BPD_transp_1"/>
    <property type="match status" value="1"/>
</dbReference>
<proteinExistence type="inferred from homology"/>
<dbReference type="InterPro" id="IPR035906">
    <property type="entry name" value="MetI-like_sf"/>
</dbReference>
<name>A0A840SUQ5_9RHOB</name>
<keyword evidence="4" id="KW-1003">Cell membrane</keyword>
<keyword evidence="7 9" id="KW-1133">Transmembrane helix</keyword>
<feature type="transmembrane region" description="Helical" evidence="9">
    <location>
        <begin position="92"/>
        <end position="111"/>
    </location>
</feature>
<evidence type="ECO:0000256" key="4">
    <source>
        <dbReference type="ARBA" id="ARBA00022475"/>
    </source>
</evidence>
<dbReference type="NCBIfam" id="TIGR01726">
    <property type="entry name" value="HEQRo_perm_3TM"/>
    <property type="match status" value="1"/>
</dbReference>
<organism evidence="11 12">
    <name type="scientific">Amaricoccus macauensis</name>
    <dbReference type="NCBI Taxonomy" id="57001"/>
    <lineage>
        <taxon>Bacteria</taxon>
        <taxon>Pseudomonadati</taxon>
        <taxon>Pseudomonadota</taxon>
        <taxon>Alphaproteobacteria</taxon>
        <taxon>Rhodobacterales</taxon>
        <taxon>Paracoccaceae</taxon>
        <taxon>Amaricoccus</taxon>
    </lineage>
</organism>
<evidence type="ECO:0000256" key="6">
    <source>
        <dbReference type="ARBA" id="ARBA00022692"/>
    </source>
</evidence>
<dbReference type="Proteomes" id="UP000549457">
    <property type="component" value="Unassembled WGS sequence"/>
</dbReference>
<gene>
    <name evidence="11" type="ORF">HNP73_002950</name>
</gene>
<dbReference type="RefSeq" id="WP_184151122.1">
    <property type="nucleotide sequence ID" value="NZ_JACHFM010000003.1"/>
</dbReference>
<feature type="transmembrane region" description="Helical" evidence="9">
    <location>
        <begin position="49"/>
        <end position="72"/>
    </location>
</feature>
<dbReference type="InterPro" id="IPR010065">
    <property type="entry name" value="AA_ABC_transptr_permease_3TM"/>
</dbReference>
<evidence type="ECO:0000256" key="1">
    <source>
        <dbReference type="ARBA" id="ARBA00004429"/>
    </source>
</evidence>
<evidence type="ECO:0000256" key="5">
    <source>
        <dbReference type="ARBA" id="ARBA00022519"/>
    </source>
</evidence>
<dbReference type="SUPFAM" id="SSF161098">
    <property type="entry name" value="MetI-like"/>
    <property type="match status" value="1"/>
</dbReference>
<evidence type="ECO:0000256" key="8">
    <source>
        <dbReference type="ARBA" id="ARBA00023136"/>
    </source>
</evidence>
<evidence type="ECO:0000256" key="9">
    <source>
        <dbReference type="RuleBase" id="RU363032"/>
    </source>
</evidence>
<comment type="caution">
    <text evidence="11">The sequence shown here is derived from an EMBL/GenBank/DDBJ whole genome shotgun (WGS) entry which is preliminary data.</text>
</comment>
<dbReference type="GO" id="GO:0022857">
    <property type="term" value="F:transmembrane transporter activity"/>
    <property type="evidence" value="ECO:0007669"/>
    <property type="project" value="InterPro"/>
</dbReference>
<dbReference type="PANTHER" id="PTHR30133">
    <property type="entry name" value="CATIONIC AMINO ACID TRANSPORTER, MEMBRANE COMPONENT"/>
    <property type="match status" value="1"/>
</dbReference>
<keyword evidence="3 9" id="KW-0813">Transport</keyword>
<feature type="domain" description="ABC transmembrane type-1" evidence="10">
    <location>
        <begin position="15"/>
        <end position="214"/>
    </location>
</feature>
<keyword evidence="8 9" id="KW-0472">Membrane</keyword>
<dbReference type="EMBL" id="JACHFM010000003">
    <property type="protein sequence ID" value="MBB5223003.1"/>
    <property type="molecule type" value="Genomic_DNA"/>
</dbReference>
<evidence type="ECO:0000259" key="10">
    <source>
        <dbReference type="PROSITE" id="PS50928"/>
    </source>
</evidence>
<dbReference type="Gene3D" id="1.10.3720.10">
    <property type="entry name" value="MetI-like"/>
    <property type="match status" value="1"/>
</dbReference>
<dbReference type="InterPro" id="IPR051613">
    <property type="entry name" value="ABC_transp_permease_HisMQ"/>
</dbReference>
<dbReference type="InterPro" id="IPR000515">
    <property type="entry name" value="MetI-like"/>
</dbReference>
<reference evidence="11 12" key="1">
    <citation type="submission" date="2020-08" db="EMBL/GenBank/DDBJ databases">
        <title>Genomic Encyclopedia of Type Strains, Phase IV (KMG-IV): sequencing the most valuable type-strain genomes for metagenomic binning, comparative biology and taxonomic classification.</title>
        <authorList>
            <person name="Goeker M."/>
        </authorList>
    </citation>
    <scope>NUCLEOTIDE SEQUENCE [LARGE SCALE GENOMIC DNA]</scope>
    <source>
        <strain evidence="11 12">DSM 101730</strain>
    </source>
</reference>
<dbReference type="CDD" id="cd06261">
    <property type="entry name" value="TM_PBP2"/>
    <property type="match status" value="1"/>
</dbReference>
<evidence type="ECO:0000256" key="3">
    <source>
        <dbReference type="ARBA" id="ARBA00022448"/>
    </source>
</evidence>
<keyword evidence="6 9" id="KW-0812">Transmembrane</keyword>
<comment type="subcellular location">
    <subcellularLocation>
        <location evidence="1">Cell inner membrane</location>
        <topology evidence="1">Multi-pass membrane protein</topology>
    </subcellularLocation>
    <subcellularLocation>
        <location evidence="9">Cell membrane</location>
        <topology evidence="9">Multi-pass membrane protein</topology>
    </subcellularLocation>
</comment>
<feature type="transmembrane region" description="Helical" evidence="9">
    <location>
        <begin position="12"/>
        <end position="37"/>
    </location>
</feature>
<evidence type="ECO:0000313" key="11">
    <source>
        <dbReference type="EMBL" id="MBB5223003.1"/>
    </source>
</evidence>
<dbReference type="PROSITE" id="PS50928">
    <property type="entry name" value="ABC_TM1"/>
    <property type="match status" value="1"/>
</dbReference>
<keyword evidence="5" id="KW-0997">Cell inner membrane</keyword>
<dbReference type="AlphaFoldDB" id="A0A840SUQ5"/>
<protein>
    <submittedName>
        <fullName evidence="11">His/Glu/Gln/Arg/opine family amino acid ABC transporter permease subunit</fullName>
    </submittedName>
</protein>